<evidence type="ECO:0000256" key="2">
    <source>
        <dbReference type="ARBA" id="ARBA00001933"/>
    </source>
</evidence>
<evidence type="ECO:0000256" key="1">
    <source>
        <dbReference type="ARBA" id="ARBA00000316"/>
    </source>
</evidence>
<gene>
    <name evidence="9" type="ORF">A3SI_17649</name>
</gene>
<dbReference type="AlphaFoldDB" id="I5BVN5"/>
<dbReference type="InterPro" id="IPR035911">
    <property type="entry name" value="MurE/MurF_N"/>
</dbReference>
<dbReference type="RefSeq" id="WP_009057034.1">
    <property type="nucleotide sequence ID" value="NZ_AJYA01000058.1"/>
</dbReference>
<keyword evidence="3 5" id="KW-0663">Pyridoxal phosphate</keyword>
<dbReference type="GO" id="GO:0016881">
    <property type="term" value="F:acid-amino acid ligase activity"/>
    <property type="evidence" value="ECO:0007669"/>
    <property type="project" value="InterPro"/>
</dbReference>
<reference evidence="9 10" key="1">
    <citation type="submission" date="2012-05" db="EMBL/GenBank/DDBJ databases">
        <title>Genome sequence of Nitritalea halalkaliphila LW7.</title>
        <authorList>
            <person name="Jangir P.K."/>
            <person name="Singh A."/>
            <person name="Shivaji S."/>
            <person name="Sharma R."/>
        </authorList>
    </citation>
    <scope>NUCLEOTIDE SEQUENCE [LARGE SCALE GENOMIC DNA]</scope>
    <source>
        <strain evidence="9 10">LW7</strain>
    </source>
</reference>
<dbReference type="InterPro" id="IPR036615">
    <property type="entry name" value="Mur_ligase_C_dom_sf"/>
</dbReference>
<evidence type="ECO:0000256" key="4">
    <source>
        <dbReference type="ARBA" id="ARBA00023235"/>
    </source>
</evidence>
<comment type="catalytic activity">
    <reaction evidence="1 5">
        <text>L-alanine = D-alanine</text>
        <dbReference type="Rhea" id="RHEA:20249"/>
        <dbReference type="ChEBI" id="CHEBI:57416"/>
        <dbReference type="ChEBI" id="CHEBI:57972"/>
        <dbReference type="EC" id="5.1.1.1"/>
    </reaction>
</comment>
<dbReference type="PANTHER" id="PTHR30511:SF0">
    <property type="entry name" value="ALANINE RACEMASE, CATABOLIC-RELATED"/>
    <property type="match status" value="1"/>
</dbReference>
<dbReference type="Pfam" id="PF00842">
    <property type="entry name" value="Ala_racemase_C"/>
    <property type="match status" value="1"/>
</dbReference>
<keyword evidence="4 5" id="KW-0413">Isomerase</keyword>
<evidence type="ECO:0000313" key="9">
    <source>
        <dbReference type="EMBL" id="EIM73637.1"/>
    </source>
</evidence>
<evidence type="ECO:0000256" key="7">
    <source>
        <dbReference type="PIRSR" id="PIRSR600821-52"/>
    </source>
</evidence>
<dbReference type="InterPro" id="IPR011079">
    <property type="entry name" value="Ala_racemase_C"/>
</dbReference>
<dbReference type="InterPro" id="IPR029066">
    <property type="entry name" value="PLP-binding_barrel"/>
</dbReference>
<dbReference type="STRING" id="1189621.A3SI_17649"/>
<dbReference type="InterPro" id="IPR001608">
    <property type="entry name" value="Ala_racemase_N"/>
</dbReference>
<feature type="binding site" evidence="5 7">
    <location>
        <position position="771"/>
    </location>
    <ligand>
        <name>substrate</name>
    </ligand>
</feature>
<name>I5BVN5_9BACT</name>
<dbReference type="Gene3D" id="3.90.190.20">
    <property type="entry name" value="Mur ligase, C-terminal domain"/>
    <property type="match status" value="1"/>
</dbReference>
<dbReference type="SUPFAM" id="SSF53623">
    <property type="entry name" value="MurD-like peptide ligases, catalytic domain"/>
    <property type="match status" value="1"/>
</dbReference>
<proteinExistence type="inferred from homology"/>
<dbReference type="GO" id="GO:0030632">
    <property type="term" value="P:D-alanine biosynthetic process"/>
    <property type="evidence" value="ECO:0007669"/>
    <property type="project" value="UniProtKB-UniRule"/>
</dbReference>
<dbReference type="SUPFAM" id="SSF53244">
    <property type="entry name" value="MurD-like peptide ligases, peptide-binding domain"/>
    <property type="match status" value="1"/>
</dbReference>
<dbReference type="Pfam" id="PF01225">
    <property type="entry name" value="Mur_ligase"/>
    <property type="match status" value="1"/>
</dbReference>
<comment type="pathway">
    <text evidence="5">Amino-acid biosynthesis; D-alanine biosynthesis; D-alanine from L-alanine: step 1/1.</text>
</comment>
<dbReference type="FunFam" id="3.20.20.10:FF:000002">
    <property type="entry name" value="Alanine racemase"/>
    <property type="match status" value="1"/>
</dbReference>
<comment type="cofactor">
    <cofactor evidence="2 5 6">
        <name>pyridoxal 5'-phosphate</name>
        <dbReference type="ChEBI" id="CHEBI:597326"/>
    </cofactor>
</comment>
<dbReference type="GO" id="GO:0005524">
    <property type="term" value="F:ATP binding"/>
    <property type="evidence" value="ECO:0007669"/>
    <property type="project" value="InterPro"/>
</dbReference>
<evidence type="ECO:0000256" key="5">
    <source>
        <dbReference type="HAMAP-Rule" id="MF_01201"/>
    </source>
</evidence>
<dbReference type="Gene3D" id="3.20.20.10">
    <property type="entry name" value="Alanine racemase"/>
    <property type="match status" value="1"/>
</dbReference>
<comment type="similarity">
    <text evidence="5">Belongs to the alanine racemase family.</text>
</comment>
<evidence type="ECO:0000256" key="6">
    <source>
        <dbReference type="PIRSR" id="PIRSR600821-50"/>
    </source>
</evidence>
<dbReference type="PATRIC" id="fig|1189621.3.peg.3668"/>
<dbReference type="EC" id="5.1.1.1" evidence="5"/>
<dbReference type="InterPro" id="IPR000713">
    <property type="entry name" value="Mur_ligase_N"/>
</dbReference>
<comment type="function">
    <text evidence="5">Catalyzes the interconversion of L-alanine and D-alanine. May also act on other amino acids.</text>
</comment>
<feature type="domain" description="Alanine racemase C-terminal" evidence="8">
    <location>
        <begin position="701"/>
        <end position="826"/>
    </location>
</feature>
<dbReference type="InterPro" id="IPR000821">
    <property type="entry name" value="Ala_racemase"/>
</dbReference>
<evidence type="ECO:0000256" key="3">
    <source>
        <dbReference type="ARBA" id="ARBA00022898"/>
    </source>
</evidence>
<accession>I5BVN5</accession>
<organism evidence="9 10">
    <name type="scientific">Nitritalea halalkaliphila LW7</name>
    <dbReference type="NCBI Taxonomy" id="1189621"/>
    <lineage>
        <taxon>Bacteria</taxon>
        <taxon>Pseudomonadati</taxon>
        <taxon>Bacteroidota</taxon>
        <taxon>Cytophagia</taxon>
        <taxon>Cytophagales</taxon>
        <taxon>Cyclobacteriaceae</taxon>
        <taxon>Nitritalea</taxon>
    </lineage>
</organism>
<dbReference type="Gene3D" id="3.40.1190.10">
    <property type="entry name" value="Mur-like, catalytic domain"/>
    <property type="match status" value="1"/>
</dbReference>
<dbReference type="OrthoDB" id="9801978at2"/>
<dbReference type="SUPFAM" id="SSF50621">
    <property type="entry name" value="Alanine racemase C-terminal domain-like"/>
    <property type="match status" value="1"/>
</dbReference>
<dbReference type="EMBL" id="AJYA01000058">
    <property type="protein sequence ID" value="EIM73637.1"/>
    <property type="molecule type" value="Genomic_DNA"/>
</dbReference>
<dbReference type="HAMAP" id="MF_01201">
    <property type="entry name" value="Ala_racemase"/>
    <property type="match status" value="1"/>
</dbReference>
<dbReference type="InterPro" id="IPR013221">
    <property type="entry name" value="Mur_ligase_cen"/>
</dbReference>
<dbReference type="Proteomes" id="UP000005551">
    <property type="component" value="Unassembled WGS sequence"/>
</dbReference>
<dbReference type="SUPFAM" id="SSF51419">
    <property type="entry name" value="PLP-binding barrel"/>
    <property type="match status" value="1"/>
</dbReference>
<dbReference type="Gene3D" id="3.40.1390.10">
    <property type="entry name" value="MurE/MurF, N-terminal domain"/>
    <property type="match status" value="1"/>
</dbReference>
<feature type="binding site" evidence="5 7">
    <location>
        <position position="594"/>
    </location>
    <ligand>
        <name>substrate</name>
    </ligand>
</feature>
<evidence type="ECO:0000259" key="8">
    <source>
        <dbReference type="SMART" id="SM01005"/>
    </source>
</evidence>
<keyword evidence="10" id="KW-1185">Reference proteome</keyword>
<dbReference type="InterPro" id="IPR009006">
    <property type="entry name" value="Ala_racemase/Decarboxylase_C"/>
</dbReference>
<dbReference type="SUPFAM" id="SSF63418">
    <property type="entry name" value="MurE/MurF N-terminal domain"/>
    <property type="match status" value="1"/>
</dbReference>
<sequence>MIYAFRPLELVDLCAGALHSLLPTEQVELLSIESLSIDSREAYLGAGQLFICLRGAKFDGHAYVPELYARGLRHFLVRREQVPPLSAYPEAIFYAVQDTVAALQALAAAQRSAFQRPLLAVTGSNGKTIVKEWLGQVLSEQFAVAKSPKSYNSQVGVPLSLFGLAPYHQVALMEAGISQVGEMERLEEMLRPDIGIFTNIGTAHDAGFRDREEKLREKLKLFQRSRLIIARADQPAVRAALLSSYPRERLVLWSDAPGEDYCLGVKLRDGQAQILLLKPDMSMFTFRVRFTDPASLENVRAVIVAALTVGMAPATIQQGLEKLRTVPMRLTVKNGVAGNLLIDDTYNNDLAGLRIALAFMQQQRPMRRKILILSAFKQGGEAEPLYAEVAALLIQHDIHSIYLVGEEAFGLKDLLEHVHCFRTTDELVVHLREQAPFQQDLLLISGARAYRFERIVDALERNIHGTSLEINLNALTHNYNFYKRKLLPDTKVMVMVKAFAYGGGAVEIANHLSYLRADYLAVAYTDEGVALRQAGIRLPIMVLNPLEEAFPLLAEHQLEPVVYSLRFLRELQHFVQQRGVSLQIHLDLDTGMKRLGFEWEDVPALKAQLGAASGLRVASMYTHLVGADGEAHNAFSREQIARFEQMYAALVEDLPNKPLRHVLNSAGILRFPEKQLDMVRLGIGLYGVEVNRMADRELRTVSRLKTVISQIKVLRPEETVGYSRAGSLPNGGRIATIAIGYADGFDRRFSQGVGKVYIHGQLAPVVGNVCMDMCMVDVSHIPEAREGDVVIIFGEELPLIQLAEQIGTIPYELLTAISTRVKRVYYLD</sequence>
<dbReference type="UniPathway" id="UPA00042">
    <property type="reaction ID" value="UER00497"/>
</dbReference>
<evidence type="ECO:0000313" key="10">
    <source>
        <dbReference type="Proteomes" id="UP000005551"/>
    </source>
</evidence>
<dbReference type="PRINTS" id="PR00992">
    <property type="entry name" value="ALARACEMASE"/>
</dbReference>
<dbReference type="CDD" id="cd00430">
    <property type="entry name" value="PLPDE_III_AR"/>
    <property type="match status" value="1"/>
</dbReference>
<feature type="active site" description="Proton acceptor; specific for L-alanine" evidence="5">
    <location>
        <position position="722"/>
    </location>
</feature>
<dbReference type="NCBIfam" id="TIGR00492">
    <property type="entry name" value="alr"/>
    <property type="match status" value="1"/>
</dbReference>
<dbReference type="Pfam" id="PF01168">
    <property type="entry name" value="Ala_racemase_N"/>
    <property type="match status" value="1"/>
</dbReference>
<dbReference type="NCBIfam" id="NF008897">
    <property type="entry name" value="PRK11930.1"/>
    <property type="match status" value="1"/>
</dbReference>
<comment type="caution">
    <text evidence="9">The sequence shown here is derived from an EMBL/GenBank/DDBJ whole genome shotgun (WGS) entry which is preliminary data.</text>
</comment>
<protein>
    <recommendedName>
        <fullName evidence="5">Alanine racemase</fullName>
        <ecNumber evidence="5">5.1.1.1</ecNumber>
    </recommendedName>
</protein>
<dbReference type="Pfam" id="PF08245">
    <property type="entry name" value="Mur_ligase_M"/>
    <property type="match status" value="1"/>
</dbReference>
<feature type="modified residue" description="N6-(pyridoxal phosphate)lysine" evidence="5 6">
    <location>
        <position position="497"/>
    </location>
</feature>
<dbReference type="SMART" id="SM01005">
    <property type="entry name" value="Ala_racemase_C"/>
    <property type="match status" value="1"/>
</dbReference>
<dbReference type="InterPro" id="IPR036565">
    <property type="entry name" value="Mur-like_cat_sf"/>
</dbReference>
<feature type="active site" description="Proton acceptor; specific for D-alanine" evidence="5">
    <location>
        <position position="497"/>
    </location>
</feature>
<dbReference type="GO" id="GO:0005829">
    <property type="term" value="C:cytosol"/>
    <property type="evidence" value="ECO:0007669"/>
    <property type="project" value="TreeGrafter"/>
</dbReference>
<dbReference type="GO" id="GO:0030170">
    <property type="term" value="F:pyridoxal phosphate binding"/>
    <property type="evidence" value="ECO:0007669"/>
    <property type="project" value="UniProtKB-UniRule"/>
</dbReference>
<dbReference type="GO" id="GO:0008784">
    <property type="term" value="F:alanine racemase activity"/>
    <property type="evidence" value="ECO:0007669"/>
    <property type="project" value="UniProtKB-UniRule"/>
</dbReference>
<dbReference type="Gene3D" id="2.40.37.10">
    <property type="entry name" value="Lyase, Ornithine Decarboxylase, Chain A, domain 1"/>
    <property type="match status" value="1"/>
</dbReference>
<keyword evidence="9" id="KW-0436">Ligase</keyword>
<dbReference type="PANTHER" id="PTHR30511">
    <property type="entry name" value="ALANINE RACEMASE"/>
    <property type="match status" value="1"/>
</dbReference>